<evidence type="ECO:0000256" key="1">
    <source>
        <dbReference type="ARBA" id="ARBA00009437"/>
    </source>
</evidence>
<dbReference type="PROSITE" id="PS50931">
    <property type="entry name" value="HTH_LYSR"/>
    <property type="match status" value="1"/>
</dbReference>
<dbReference type="InterPro" id="IPR036390">
    <property type="entry name" value="WH_DNA-bd_sf"/>
</dbReference>
<protein>
    <submittedName>
        <fullName evidence="6">LysR family transcriptional regulator</fullName>
    </submittedName>
</protein>
<accession>A0A4P7BHQ5</accession>
<dbReference type="Proteomes" id="UP000619512">
    <property type="component" value="Unassembled WGS sequence"/>
</dbReference>
<comment type="similarity">
    <text evidence="1">Belongs to the LysR transcriptional regulatory family.</text>
</comment>
<dbReference type="SUPFAM" id="SSF53850">
    <property type="entry name" value="Periplasmic binding protein-like II"/>
    <property type="match status" value="1"/>
</dbReference>
<keyword evidence="2" id="KW-0805">Transcription regulation</keyword>
<evidence type="ECO:0000313" key="6">
    <source>
        <dbReference type="EMBL" id="GGY98887.1"/>
    </source>
</evidence>
<dbReference type="GO" id="GO:0043565">
    <property type="term" value="F:sequence-specific DNA binding"/>
    <property type="evidence" value="ECO:0007669"/>
    <property type="project" value="TreeGrafter"/>
</dbReference>
<dbReference type="InterPro" id="IPR000847">
    <property type="entry name" value="LysR_HTH_N"/>
</dbReference>
<reference evidence="7 8" key="2">
    <citation type="submission" date="2019-03" db="EMBL/GenBank/DDBJ databases">
        <title>Draft Genome Sequences of Six Type Strains of the Genus Massilia.</title>
        <authorList>
            <person name="Miess H."/>
            <person name="Frediansyhah A."/>
            <person name="Gross H."/>
        </authorList>
    </citation>
    <scope>NUCLEOTIDE SEQUENCE [LARGE SCALE GENOMIC DNA]</scope>
    <source>
        <strain evidence="7 8">DSM 17505</strain>
    </source>
</reference>
<keyword evidence="4" id="KW-0804">Transcription</keyword>
<evidence type="ECO:0000313" key="7">
    <source>
        <dbReference type="EMBL" id="QBQ37155.1"/>
    </source>
</evidence>
<dbReference type="Pfam" id="PF03466">
    <property type="entry name" value="LysR_substrate"/>
    <property type="match status" value="1"/>
</dbReference>
<dbReference type="SUPFAM" id="SSF46785">
    <property type="entry name" value="Winged helix' DNA-binding domain"/>
    <property type="match status" value="1"/>
</dbReference>
<evidence type="ECO:0000256" key="3">
    <source>
        <dbReference type="ARBA" id="ARBA00023125"/>
    </source>
</evidence>
<keyword evidence="3" id="KW-0238">DNA-binding</keyword>
<dbReference type="GO" id="GO:0003700">
    <property type="term" value="F:DNA-binding transcription factor activity"/>
    <property type="evidence" value="ECO:0007669"/>
    <property type="project" value="InterPro"/>
</dbReference>
<dbReference type="FunFam" id="3.40.190.290:FF:000001">
    <property type="entry name" value="Transcriptional regulator, LysR family"/>
    <property type="match status" value="1"/>
</dbReference>
<gene>
    <name evidence="7" type="ORF">E1742_13965</name>
    <name evidence="6" type="ORF">GCM10007388_35640</name>
</gene>
<dbReference type="RefSeq" id="WP_134385523.1">
    <property type="nucleotide sequence ID" value="NZ_BMWW01000006.1"/>
</dbReference>
<evidence type="ECO:0000256" key="4">
    <source>
        <dbReference type="ARBA" id="ARBA00023163"/>
    </source>
</evidence>
<keyword evidence="8" id="KW-1185">Reference proteome</keyword>
<organism evidence="6 9">
    <name type="scientific">Pseudoduganella plicata</name>
    <dbReference type="NCBI Taxonomy" id="321984"/>
    <lineage>
        <taxon>Bacteria</taxon>
        <taxon>Pseudomonadati</taxon>
        <taxon>Pseudomonadota</taxon>
        <taxon>Betaproteobacteria</taxon>
        <taxon>Burkholderiales</taxon>
        <taxon>Oxalobacteraceae</taxon>
        <taxon>Telluria group</taxon>
        <taxon>Pseudoduganella</taxon>
    </lineage>
</organism>
<dbReference type="EMBL" id="BMWW01000006">
    <property type="protein sequence ID" value="GGY98887.1"/>
    <property type="molecule type" value="Genomic_DNA"/>
</dbReference>
<dbReference type="Gene3D" id="3.40.190.290">
    <property type="match status" value="1"/>
</dbReference>
<evidence type="ECO:0000256" key="2">
    <source>
        <dbReference type="ARBA" id="ARBA00023015"/>
    </source>
</evidence>
<dbReference type="InterPro" id="IPR005119">
    <property type="entry name" value="LysR_subst-bd"/>
</dbReference>
<dbReference type="PANTHER" id="PTHR30537:SF71">
    <property type="entry name" value="TRANSCRIPTIONAL REGULATORY PROTEIN"/>
    <property type="match status" value="1"/>
</dbReference>
<dbReference type="OrthoDB" id="8954631at2"/>
<feature type="domain" description="HTH lysR-type" evidence="5">
    <location>
        <begin position="1"/>
        <end position="60"/>
    </location>
</feature>
<dbReference type="AlphaFoldDB" id="A0A4P7BHQ5"/>
<dbReference type="Proteomes" id="UP000294359">
    <property type="component" value="Chromosome"/>
</dbReference>
<dbReference type="InterPro" id="IPR058163">
    <property type="entry name" value="LysR-type_TF_proteobact-type"/>
</dbReference>
<reference evidence="6" key="3">
    <citation type="submission" date="2022-12" db="EMBL/GenBank/DDBJ databases">
        <authorList>
            <person name="Sun Q."/>
            <person name="Kim S."/>
        </authorList>
    </citation>
    <scope>NUCLEOTIDE SEQUENCE</scope>
    <source>
        <strain evidence="6">KCTC 12344</strain>
    </source>
</reference>
<evidence type="ECO:0000259" key="5">
    <source>
        <dbReference type="PROSITE" id="PS50931"/>
    </source>
</evidence>
<evidence type="ECO:0000313" key="9">
    <source>
        <dbReference type="Proteomes" id="UP000619512"/>
    </source>
</evidence>
<dbReference type="FunFam" id="1.10.10.10:FF:000001">
    <property type="entry name" value="LysR family transcriptional regulator"/>
    <property type="match status" value="1"/>
</dbReference>
<dbReference type="GO" id="GO:0006351">
    <property type="term" value="P:DNA-templated transcription"/>
    <property type="evidence" value="ECO:0007669"/>
    <property type="project" value="TreeGrafter"/>
</dbReference>
<proteinExistence type="inferred from homology"/>
<sequence>MDNRSGDMQVFVKVVETGSFSATAQLLHMSPSAVSKLVSRTEKRLGVQLFKRSTRSMALTTEGRAFYDSCVRILQDIDEAELSVAQGFAQVRGLLRVNVSLPLGQHYLLPLLPEFQGLYPDVTVDISLSDAKVELQRDEVDVAIRMGRLNDLSYRARHLGRSRKVIVAAPDYLARHGTPREPSDLVRHRCLAFNFRRATDEWPFLVDGKLVHLAVQGGMLTNNGETLRQLALDGLGIGRLGMFHVYDDIRRGALVELLPHFNPSDVEEITIIFLNQKHVPPRVRAFIDFVVERLAPLLAINGGPPP</sequence>
<reference evidence="6" key="1">
    <citation type="journal article" date="2014" name="Int. J. Syst. Evol. Microbiol.">
        <title>Complete genome sequence of Corynebacterium casei LMG S-19264T (=DSM 44701T), isolated from a smear-ripened cheese.</title>
        <authorList>
            <consortium name="US DOE Joint Genome Institute (JGI-PGF)"/>
            <person name="Walter F."/>
            <person name="Albersmeier A."/>
            <person name="Kalinowski J."/>
            <person name="Ruckert C."/>
        </authorList>
    </citation>
    <scope>NUCLEOTIDE SEQUENCE</scope>
    <source>
        <strain evidence="6">KCTC 12344</strain>
    </source>
</reference>
<evidence type="ECO:0000313" key="8">
    <source>
        <dbReference type="Proteomes" id="UP000294359"/>
    </source>
</evidence>
<dbReference type="Pfam" id="PF00126">
    <property type="entry name" value="HTH_1"/>
    <property type="match status" value="1"/>
</dbReference>
<dbReference type="PANTHER" id="PTHR30537">
    <property type="entry name" value="HTH-TYPE TRANSCRIPTIONAL REGULATOR"/>
    <property type="match status" value="1"/>
</dbReference>
<dbReference type="EMBL" id="CP038026">
    <property type="protein sequence ID" value="QBQ37155.1"/>
    <property type="molecule type" value="Genomic_DNA"/>
</dbReference>
<name>A0A4P7BHQ5_9BURK</name>
<dbReference type="InterPro" id="IPR036388">
    <property type="entry name" value="WH-like_DNA-bd_sf"/>
</dbReference>
<dbReference type="Gene3D" id="1.10.10.10">
    <property type="entry name" value="Winged helix-like DNA-binding domain superfamily/Winged helix DNA-binding domain"/>
    <property type="match status" value="1"/>
</dbReference>